<sequence length="371" mass="41233">MPVTFTVSSAIQPSQVVSYQAPGKPETVFKRVWGSRSTENVYQEFLQSTFSFAPGQLGNLSIHPRNGFVDTLLYAYNDHHNLVISPDNVWIAILTQFNFYVNAHAEELRSQFVEHEGKKHLVIEDVGTRYTVDFGKLATRMTTAIQENVVDPELQQWILPNFSTTTSNDTVVCAVTMMATMKAYFTYEFQLRCGIPSVTLLGEKEDWERILEKIEKLKTFGAEPTLWASLLRPIITCFLDAFHGNYNIQFWSRICHIDSFGSGPSYLSGWINAFCVWNSDGKWIGPVAAPGSASCPIPGIGAPLANSAYHRLDMSKIPAAICEVDVLLDDNGERFDCVMVAGHVGSITSGAARDTVQPFPAWFLAIKNNAA</sequence>
<accession>A0A409VPD2</accession>
<dbReference type="InParanoid" id="A0A409VPD2"/>
<dbReference type="Proteomes" id="UP000284842">
    <property type="component" value="Unassembled WGS sequence"/>
</dbReference>
<dbReference type="PANTHER" id="PTHR31252:SF11">
    <property type="entry name" value="DUF4419 DOMAIN-CONTAINING PROTEIN"/>
    <property type="match status" value="1"/>
</dbReference>
<dbReference type="InterPro" id="IPR025533">
    <property type="entry name" value="DUF4419"/>
</dbReference>
<dbReference type="OrthoDB" id="9978173at2759"/>
<evidence type="ECO:0000313" key="1">
    <source>
        <dbReference type="EMBL" id="PPQ68079.1"/>
    </source>
</evidence>
<gene>
    <name evidence="1" type="ORF">CVT24_002943</name>
</gene>
<proteinExistence type="predicted"/>
<organism evidence="1 2">
    <name type="scientific">Panaeolus cyanescens</name>
    <dbReference type="NCBI Taxonomy" id="181874"/>
    <lineage>
        <taxon>Eukaryota</taxon>
        <taxon>Fungi</taxon>
        <taxon>Dikarya</taxon>
        <taxon>Basidiomycota</taxon>
        <taxon>Agaricomycotina</taxon>
        <taxon>Agaricomycetes</taxon>
        <taxon>Agaricomycetidae</taxon>
        <taxon>Agaricales</taxon>
        <taxon>Agaricineae</taxon>
        <taxon>Galeropsidaceae</taxon>
        <taxon>Panaeolus</taxon>
    </lineage>
</organism>
<dbReference type="AlphaFoldDB" id="A0A409VPD2"/>
<evidence type="ECO:0000313" key="2">
    <source>
        <dbReference type="Proteomes" id="UP000284842"/>
    </source>
</evidence>
<keyword evidence="2" id="KW-1185">Reference proteome</keyword>
<protein>
    <submittedName>
        <fullName evidence="1">Uncharacterized protein</fullName>
    </submittedName>
</protein>
<comment type="caution">
    <text evidence="1">The sequence shown here is derived from an EMBL/GenBank/DDBJ whole genome shotgun (WGS) entry which is preliminary data.</text>
</comment>
<dbReference type="PANTHER" id="PTHR31252">
    <property type="entry name" value="DUF4419 DOMAIN-CONTAINING PROTEIN"/>
    <property type="match status" value="1"/>
</dbReference>
<dbReference type="STRING" id="181874.A0A409VPD2"/>
<reference evidence="1 2" key="1">
    <citation type="journal article" date="2018" name="Evol. Lett.">
        <title>Horizontal gene cluster transfer increased hallucinogenic mushroom diversity.</title>
        <authorList>
            <person name="Reynolds H.T."/>
            <person name="Vijayakumar V."/>
            <person name="Gluck-Thaler E."/>
            <person name="Korotkin H.B."/>
            <person name="Matheny P.B."/>
            <person name="Slot J.C."/>
        </authorList>
    </citation>
    <scope>NUCLEOTIDE SEQUENCE [LARGE SCALE GENOMIC DNA]</scope>
    <source>
        <strain evidence="1 2">2629</strain>
    </source>
</reference>
<dbReference type="EMBL" id="NHTK01006015">
    <property type="protein sequence ID" value="PPQ68079.1"/>
    <property type="molecule type" value="Genomic_DNA"/>
</dbReference>
<name>A0A409VPD2_9AGAR</name>
<dbReference type="Pfam" id="PF14388">
    <property type="entry name" value="DUF4419"/>
    <property type="match status" value="1"/>
</dbReference>